<name>A0A8K0SUK0_9HYPO</name>
<dbReference type="EMBL" id="JAGPNK010000003">
    <property type="protein sequence ID" value="KAH7325059.1"/>
    <property type="molecule type" value="Genomic_DNA"/>
</dbReference>
<feature type="compositionally biased region" description="Low complexity" evidence="2">
    <location>
        <begin position="52"/>
        <end position="65"/>
    </location>
</feature>
<comment type="caution">
    <text evidence="4">The sequence shown here is derived from an EMBL/GenBank/DDBJ whole genome shotgun (WGS) entry which is preliminary data.</text>
</comment>
<dbReference type="GO" id="GO:0005525">
    <property type="term" value="F:GTP binding"/>
    <property type="evidence" value="ECO:0007669"/>
    <property type="project" value="InterPro"/>
</dbReference>
<proteinExistence type="predicted"/>
<dbReference type="InterPro" id="IPR027417">
    <property type="entry name" value="P-loop_NTPase"/>
</dbReference>
<accession>A0A8K0SUK0</accession>
<dbReference type="CDD" id="cd00882">
    <property type="entry name" value="Ras_like_GTPase"/>
    <property type="match status" value="1"/>
</dbReference>
<evidence type="ECO:0000313" key="4">
    <source>
        <dbReference type="EMBL" id="KAH7325059.1"/>
    </source>
</evidence>
<sequence length="417" mass="46575">MTKVMDPFVSDDEFDIVDVNRADTVSDLASPGPSPVAPLNAAASHQLHDEGQQQFQNQPAQAPGPTRAAPSHSFDRDMNGLAQAMSGIPLDDSYASQATSYDAPTGVKRGKSMIDRALSLMDWSTKDVLIAVMGMTGSGKTTFISKVTGRTDLKIGHDLTSCTRDIEVIETQIEGRTVRFVDTPGFSDTNLSDTEVLQLIADYLATAYMNDRKLSGIIYLHPISDTRVTHHATKNLDMFRKLTGDNNLKNVLLTTSMWDKVTSEEGDRREAELKSKFWKLLTSFGAKVARYRGTTESAEELASMLLDSKPFYLQLQEEMGKNNKPLRETAAGRELMIEIARMKEEHQREIADIKNMMRQVSAEENRTLVEALKEHYQSKLDELESSLRDERKMNESTIQGLQGRIEQLERKGSCTVM</sequence>
<dbReference type="SUPFAM" id="SSF52540">
    <property type="entry name" value="P-loop containing nucleoside triphosphate hydrolases"/>
    <property type="match status" value="1"/>
</dbReference>
<gene>
    <name evidence="4" type="ORF">B0I35DRAFT_406791</name>
</gene>
<dbReference type="GO" id="GO:0016787">
    <property type="term" value="F:hydrolase activity"/>
    <property type="evidence" value="ECO:0007669"/>
    <property type="project" value="UniProtKB-KW"/>
</dbReference>
<feature type="region of interest" description="Disordered" evidence="2">
    <location>
        <begin position="45"/>
        <end position="75"/>
    </location>
</feature>
<dbReference type="OrthoDB" id="8954335at2759"/>
<dbReference type="Pfam" id="PF01926">
    <property type="entry name" value="MMR_HSR1"/>
    <property type="match status" value="1"/>
</dbReference>
<evidence type="ECO:0000256" key="2">
    <source>
        <dbReference type="SAM" id="MobiDB-lite"/>
    </source>
</evidence>
<dbReference type="Proteomes" id="UP000813444">
    <property type="component" value="Unassembled WGS sequence"/>
</dbReference>
<evidence type="ECO:0000259" key="3">
    <source>
        <dbReference type="Pfam" id="PF01926"/>
    </source>
</evidence>
<organism evidence="4 5">
    <name type="scientific">Stachybotrys elegans</name>
    <dbReference type="NCBI Taxonomy" id="80388"/>
    <lineage>
        <taxon>Eukaryota</taxon>
        <taxon>Fungi</taxon>
        <taxon>Dikarya</taxon>
        <taxon>Ascomycota</taxon>
        <taxon>Pezizomycotina</taxon>
        <taxon>Sordariomycetes</taxon>
        <taxon>Hypocreomycetidae</taxon>
        <taxon>Hypocreales</taxon>
        <taxon>Stachybotryaceae</taxon>
        <taxon>Stachybotrys</taxon>
    </lineage>
</organism>
<reference evidence="4" key="1">
    <citation type="journal article" date="2021" name="Nat. Commun.">
        <title>Genetic determinants of endophytism in the Arabidopsis root mycobiome.</title>
        <authorList>
            <person name="Mesny F."/>
            <person name="Miyauchi S."/>
            <person name="Thiergart T."/>
            <person name="Pickel B."/>
            <person name="Atanasova L."/>
            <person name="Karlsson M."/>
            <person name="Huettel B."/>
            <person name="Barry K.W."/>
            <person name="Haridas S."/>
            <person name="Chen C."/>
            <person name="Bauer D."/>
            <person name="Andreopoulos W."/>
            <person name="Pangilinan J."/>
            <person name="LaButti K."/>
            <person name="Riley R."/>
            <person name="Lipzen A."/>
            <person name="Clum A."/>
            <person name="Drula E."/>
            <person name="Henrissat B."/>
            <person name="Kohler A."/>
            <person name="Grigoriev I.V."/>
            <person name="Martin F.M."/>
            <person name="Hacquard S."/>
        </authorList>
    </citation>
    <scope>NUCLEOTIDE SEQUENCE</scope>
    <source>
        <strain evidence="4">MPI-CAGE-CH-0235</strain>
    </source>
</reference>
<feature type="coiled-coil region" evidence="1">
    <location>
        <begin position="339"/>
        <end position="411"/>
    </location>
</feature>
<evidence type="ECO:0000256" key="1">
    <source>
        <dbReference type="SAM" id="Coils"/>
    </source>
</evidence>
<keyword evidence="5" id="KW-1185">Reference proteome</keyword>
<dbReference type="Gene3D" id="3.40.50.300">
    <property type="entry name" value="P-loop containing nucleotide triphosphate hydrolases"/>
    <property type="match status" value="1"/>
</dbReference>
<dbReference type="InterPro" id="IPR006073">
    <property type="entry name" value="GTP-bd"/>
</dbReference>
<protein>
    <submittedName>
        <fullName evidence="4">P-loop containing nucleoside triphosphate hydrolase protein</fullName>
    </submittedName>
</protein>
<keyword evidence="4" id="KW-0378">Hydrolase</keyword>
<feature type="domain" description="G" evidence="3">
    <location>
        <begin position="130"/>
        <end position="206"/>
    </location>
</feature>
<evidence type="ECO:0000313" key="5">
    <source>
        <dbReference type="Proteomes" id="UP000813444"/>
    </source>
</evidence>
<dbReference type="AlphaFoldDB" id="A0A8K0SUK0"/>
<keyword evidence="1" id="KW-0175">Coiled coil</keyword>